<feature type="compositionally biased region" description="Gly residues" evidence="1">
    <location>
        <begin position="148"/>
        <end position="159"/>
    </location>
</feature>
<evidence type="ECO:0000256" key="1">
    <source>
        <dbReference type="SAM" id="MobiDB-lite"/>
    </source>
</evidence>
<feature type="region of interest" description="Disordered" evidence="1">
    <location>
        <begin position="121"/>
        <end position="167"/>
    </location>
</feature>
<organism evidence="2">
    <name type="scientific">Arundo donax</name>
    <name type="common">Giant reed</name>
    <name type="synonym">Donax arundinaceus</name>
    <dbReference type="NCBI Taxonomy" id="35708"/>
    <lineage>
        <taxon>Eukaryota</taxon>
        <taxon>Viridiplantae</taxon>
        <taxon>Streptophyta</taxon>
        <taxon>Embryophyta</taxon>
        <taxon>Tracheophyta</taxon>
        <taxon>Spermatophyta</taxon>
        <taxon>Magnoliopsida</taxon>
        <taxon>Liliopsida</taxon>
        <taxon>Poales</taxon>
        <taxon>Poaceae</taxon>
        <taxon>PACMAD clade</taxon>
        <taxon>Arundinoideae</taxon>
        <taxon>Arundineae</taxon>
        <taxon>Arundo</taxon>
    </lineage>
</organism>
<accession>A0A0A9DG28</accession>
<feature type="compositionally biased region" description="Low complexity" evidence="1">
    <location>
        <begin position="121"/>
        <end position="139"/>
    </location>
</feature>
<protein>
    <submittedName>
        <fullName evidence="2">Uncharacterized protein</fullName>
    </submittedName>
</protein>
<dbReference type="EMBL" id="GBRH01213315">
    <property type="protein sequence ID" value="JAD84580.1"/>
    <property type="molecule type" value="Transcribed_RNA"/>
</dbReference>
<proteinExistence type="predicted"/>
<reference evidence="2" key="1">
    <citation type="submission" date="2014-09" db="EMBL/GenBank/DDBJ databases">
        <authorList>
            <person name="Magalhaes I.L.F."/>
            <person name="Oliveira U."/>
            <person name="Santos F.R."/>
            <person name="Vidigal T.H.D.A."/>
            <person name="Brescovit A.D."/>
            <person name="Santos A.J."/>
        </authorList>
    </citation>
    <scope>NUCLEOTIDE SEQUENCE</scope>
    <source>
        <tissue evidence="2">Shoot tissue taken approximately 20 cm above the soil surface</tissue>
    </source>
</reference>
<reference evidence="2" key="2">
    <citation type="journal article" date="2015" name="Data Brief">
        <title>Shoot transcriptome of the giant reed, Arundo donax.</title>
        <authorList>
            <person name="Barrero R.A."/>
            <person name="Guerrero F.D."/>
            <person name="Moolhuijzen P."/>
            <person name="Goolsby J.A."/>
            <person name="Tidwell J."/>
            <person name="Bellgard S.E."/>
            <person name="Bellgard M.I."/>
        </authorList>
    </citation>
    <scope>NUCLEOTIDE SEQUENCE</scope>
    <source>
        <tissue evidence="2">Shoot tissue taken approximately 20 cm above the soil surface</tissue>
    </source>
</reference>
<dbReference type="AlphaFoldDB" id="A0A0A9DG28"/>
<evidence type="ECO:0000313" key="2">
    <source>
        <dbReference type="EMBL" id="JAD84580.1"/>
    </source>
</evidence>
<name>A0A0A9DG28_ARUDO</name>
<sequence>MVMGHDDVHANNKANNKLDDESNLHSIVFRRRRRSSLGRSSVHLGDAHWPVDGSVMEAVGGGAAVIRSAGAATSEKDPPASCITRRTSSTTISRITGRNHGSFSMFALAFAIPSSLATASAGRGAGAAGTASPPAAPGRLSESDVSGSDGGASAGGGFACSGFTARG</sequence>